<protein>
    <submittedName>
        <fullName evidence="1">Mis12-Mtw1 protein family-domain-containing protein</fullName>
    </submittedName>
</protein>
<reference evidence="1" key="1">
    <citation type="journal article" date="2021" name="New Phytol.">
        <title>Evolutionary innovations through gain and loss of genes in the ectomycorrhizal Boletales.</title>
        <authorList>
            <person name="Wu G."/>
            <person name="Miyauchi S."/>
            <person name="Morin E."/>
            <person name="Kuo A."/>
            <person name="Drula E."/>
            <person name="Varga T."/>
            <person name="Kohler A."/>
            <person name="Feng B."/>
            <person name="Cao Y."/>
            <person name="Lipzen A."/>
            <person name="Daum C."/>
            <person name="Hundley H."/>
            <person name="Pangilinan J."/>
            <person name="Johnson J."/>
            <person name="Barry K."/>
            <person name="LaButti K."/>
            <person name="Ng V."/>
            <person name="Ahrendt S."/>
            <person name="Min B."/>
            <person name="Choi I.G."/>
            <person name="Park H."/>
            <person name="Plett J.M."/>
            <person name="Magnuson J."/>
            <person name="Spatafora J.W."/>
            <person name="Nagy L.G."/>
            <person name="Henrissat B."/>
            <person name="Grigoriev I.V."/>
            <person name="Yang Z.L."/>
            <person name="Xu J."/>
            <person name="Martin F.M."/>
        </authorList>
    </citation>
    <scope>NUCLEOTIDE SEQUENCE</scope>
    <source>
        <strain evidence="1">ATCC 28755</strain>
    </source>
</reference>
<dbReference type="Proteomes" id="UP000790377">
    <property type="component" value="Unassembled WGS sequence"/>
</dbReference>
<keyword evidence="2" id="KW-1185">Reference proteome</keyword>
<sequence length="611" mass="68096">MNGTTIHPGGNLENPMASLNPPSTSKRKADDSNPLIHAAKRSKKEGKAAAPKRKLIGEEQPGGLVIIRAPRSRPTSPQPQPSSQPAISTTTRAPSRPPQSSSQPIPGPSKPPSKKFKADGSSRAIAKLRDGTPAAPRDDPELDEDIRQMDSETDNLRQRSRAKDAVNPEFQFPPPPAQRRPPDALQPLLDTESPQIQRNKLMREGLPLPRARTPQPQPQILQHQHQHQHSRRSSMSMRGKRISTSFENTGVISQPHTSVRNSSFYKHIDCELPEPQRARQLLIWSAARAMARETSPSRSEPGRADGKDPPVPELTERERQIVRTVQEDFIRLLAEKKIDTSVYNHDDASSAGKILKPNEQNVKNRAREIKFREHIERAKAESDAWTQVDQYYNAYIANSKADLERRRQGLLPPSERAQGKQRATSQEPKPDDWTWLLPRPSDLSEHFRAAVDLDLIKRVMAADDAALDERMKDVEFKVDSVFSFVNSAVQTTGVAEAELDHRFALLSRALDARTQTRSAPRSPTSLAAHLQRPARGASQPPLLNDPQELFRALSRVDRERPPGQVGDAARRAVREVQRVQEGGGGIGERRLTELGGATPRKAPGTPRRKDR</sequence>
<name>A0ACB8A2K6_9AGAM</name>
<proteinExistence type="predicted"/>
<evidence type="ECO:0000313" key="1">
    <source>
        <dbReference type="EMBL" id="KAH7907674.1"/>
    </source>
</evidence>
<dbReference type="EMBL" id="MU267882">
    <property type="protein sequence ID" value="KAH7907674.1"/>
    <property type="molecule type" value="Genomic_DNA"/>
</dbReference>
<organism evidence="1 2">
    <name type="scientific">Hygrophoropsis aurantiaca</name>
    <dbReference type="NCBI Taxonomy" id="72124"/>
    <lineage>
        <taxon>Eukaryota</taxon>
        <taxon>Fungi</taxon>
        <taxon>Dikarya</taxon>
        <taxon>Basidiomycota</taxon>
        <taxon>Agaricomycotina</taxon>
        <taxon>Agaricomycetes</taxon>
        <taxon>Agaricomycetidae</taxon>
        <taxon>Boletales</taxon>
        <taxon>Coniophorineae</taxon>
        <taxon>Hygrophoropsidaceae</taxon>
        <taxon>Hygrophoropsis</taxon>
    </lineage>
</organism>
<feature type="non-terminal residue" evidence="1">
    <location>
        <position position="611"/>
    </location>
</feature>
<gene>
    <name evidence="1" type="ORF">BJ138DRAFT_1069915</name>
</gene>
<comment type="caution">
    <text evidence="1">The sequence shown here is derived from an EMBL/GenBank/DDBJ whole genome shotgun (WGS) entry which is preliminary data.</text>
</comment>
<accession>A0ACB8A2K6</accession>
<evidence type="ECO:0000313" key="2">
    <source>
        <dbReference type="Proteomes" id="UP000790377"/>
    </source>
</evidence>